<dbReference type="Proteomes" id="UP000198902">
    <property type="component" value="Unassembled WGS sequence"/>
</dbReference>
<accession>A0A0D6JTF6</accession>
<keyword evidence="1" id="KW-1133">Transmembrane helix</keyword>
<gene>
    <name evidence="2" type="ORF">BN996_02637</name>
</gene>
<evidence type="ECO:0000313" key="3">
    <source>
        <dbReference type="Proteomes" id="UP000198902"/>
    </source>
</evidence>
<keyword evidence="3" id="KW-1185">Reference proteome</keyword>
<organism evidence="2 3">
    <name type="scientific">Haloferax massiliensis</name>
    <dbReference type="NCBI Taxonomy" id="1476858"/>
    <lineage>
        <taxon>Archaea</taxon>
        <taxon>Methanobacteriati</taxon>
        <taxon>Methanobacteriota</taxon>
        <taxon>Stenosarchaea group</taxon>
        <taxon>Halobacteria</taxon>
        <taxon>Halobacteriales</taxon>
        <taxon>Haloferacaceae</taxon>
        <taxon>Haloferax</taxon>
    </lineage>
</organism>
<reference evidence="3" key="1">
    <citation type="submission" date="2015-03" db="EMBL/GenBank/DDBJ databases">
        <authorList>
            <person name="Urmite Genomes"/>
        </authorList>
    </citation>
    <scope>NUCLEOTIDE SEQUENCE [LARGE SCALE GENOMIC DNA]</scope>
    <source>
        <strain evidence="3">Arc-Hr</strain>
    </source>
</reference>
<proteinExistence type="predicted"/>
<feature type="transmembrane region" description="Helical" evidence="1">
    <location>
        <begin position="52"/>
        <end position="73"/>
    </location>
</feature>
<name>A0A0D6JTF6_9EURY</name>
<keyword evidence="1" id="KW-0472">Membrane</keyword>
<evidence type="ECO:0000256" key="1">
    <source>
        <dbReference type="SAM" id="Phobius"/>
    </source>
</evidence>
<sequence length="81" mass="8929">MESPPKDFMQGRSSAWSSKFGLIIISLPPIGFSAAVSRFLGVSSPNSIVELFYFLSTFCTVLLISMFSTYFVAYQLGMGQK</sequence>
<feature type="transmembrane region" description="Helical" evidence="1">
    <location>
        <begin position="20"/>
        <end position="40"/>
    </location>
</feature>
<dbReference type="EMBL" id="CSTE01000002">
    <property type="protein sequence ID" value="CQR51231.1"/>
    <property type="molecule type" value="Genomic_DNA"/>
</dbReference>
<keyword evidence="1" id="KW-0812">Transmembrane</keyword>
<protein>
    <submittedName>
        <fullName evidence="2">Uncharacterized protein</fullName>
    </submittedName>
</protein>
<evidence type="ECO:0000313" key="2">
    <source>
        <dbReference type="EMBL" id="CQR51231.1"/>
    </source>
</evidence>
<dbReference type="AlphaFoldDB" id="A0A0D6JTF6"/>